<protein>
    <recommendedName>
        <fullName evidence="1">diguanylate cyclase</fullName>
        <ecNumber evidence="1">2.7.7.65</ecNumber>
    </recommendedName>
</protein>
<dbReference type="EC" id="2.7.7.65" evidence="1"/>
<feature type="domain" description="PAS" evidence="3">
    <location>
        <begin position="131"/>
        <end position="202"/>
    </location>
</feature>
<dbReference type="EMBL" id="MDUX01000006">
    <property type="protein sequence ID" value="KAF7600320.1"/>
    <property type="molecule type" value="Genomic_DNA"/>
</dbReference>
<evidence type="ECO:0000313" key="6">
    <source>
        <dbReference type="EMBL" id="PAS93852.1"/>
    </source>
</evidence>
<dbReference type="Gene3D" id="3.30.450.20">
    <property type="entry name" value="PAS domain"/>
    <property type="match status" value="3"/>
</dbReference>
<evidence type="ECO:0000313" key="5">
    <source>
        <dbReference type="EMBL" id="KAF7600320.1"/>
    </source>
</evidence>
<dbReference type="GO" id="GO:0052621">
    <property type="term" value="F:diguanylate cyclase activity"/>
    <property type="evidence" value="ECO:0007669"/>
    <property type="project" value="UniProtKB-EC"/>
</dbReference>
<dbReference type="InterPro" id="IPR000014">
    <property type="entry name" value="PAS"/>
</dbReference>
<evidence type="ECO:0000259" key="3">
    <source>
        <dbReference type="PROSITE" id="PS50112"/>
    </source>
</evidence>
<feature type="domain" description="GGDEF" evidence="4">
    <location>
        <begin position="425"/>
        <end position="557"/>
    </location>
</feature>
<dbReference type="EMBL" id="NMRN01000012">
    <property type="protein sequence ID" value="PAS93852.1"/>
    <property type="molecule type" value="Genomic_DNA"/>
</dbReference>
<dbReference type="OrthoDB" id="9813903at2"/>
<dbReference type="Pfam" id="PF13188">
    <property type="entry name" value="PAS_8"/>
    <property type="match status" value="1"/>
</dbReference>
<organism evidence="6 7">
    <name type="scientific">Candidatus Dactylopiibacterium carminicum</name>
    <dbReference type="NCBI Taxonomy" id="857335"/>
    <lineage>
        <taxon>Bacteria</taxon>
        <taxon>Pseudomonadati</taxon>
        <taxon>Pseudomonadota</taxon>
        <taxon>Betaproteobacteria</taxon>
        <taxon>Rhodocyclales</taxon>
        <taxon>Rhodocyclaceae</taxon>
        <taxon>Candidatus Dactylopiibacterium</taxon>
    </lineage>
</organism>
<dbReference type="SMART" id="SM00267">
    <property type="entry name" value="GGDEF"/>
    <property type="match status" value="1"/>
</dbReference>
<dbReference type="NCBIfam" id="TIGR00254">
    <property type="entry name" value="GGDEF"/>
    <property type="match status" value="1"/>
</dbReference>
<dbReference type="InterPro" id="IPR000160">
    <property type="entry name" value="GGDEF_dom"/>
</dbReference>
<name>A0A272EUT3_9RHOO</name>
<evidence type="ECO:0000313" key="7">
    <source>
        <dbReference type="Proteomes" id="UP000216107"/>
    </source>
</evidence>
<dbReference type="PANTHER" id="PTHR45138">
    <property type="entry name" value="REGULATORY COMPONENTS OF SENSORY TRANSDUCTION SYSTEM"/>
    <property type="match status" value="1"/>
</dbReference>
<dbReference type="PROSITE" id="PS50112">
    <property type="entry name" value="PAS"/>
    <property type="match status" value="1"/>
</dbReference>
<dbReference type="RefSeq" id="WP_095523398.1">
    <property type="nucleotide sequence ID" value="NZ_MDUX01000006.1"/>
</dbReference>
<dbReference type="InterPro" id="IPR013656">
    <property type="entry name" value="PAS_4"/>
</dbReference>
<gene>
    <name evidence="5" type="ORF">BGI27_02770</name>
    <name evidence="6" type="ORF">CGU29_06355</name>
</gene>
<comment type="caution">
    <text evidence="6">The sequence shown here is derived from an EMBL/GenBank/DDBJ whole genome shotgun (WGS) entry which is preliminary data.</text>
</comment>
<dbReference type="SMART" id="SM00091">
    <property type="entry name" value="PAS"/>
    <property type="match status" value="2"/>
</dbReference>
<reference evidence="5 8" key="1">
    <citation type="submission" date="2016-08" db="EMBL/GenBank/DDBJ databases">
        <title>Candidatus Dactylopiibacterium carminicum genome sequence.</title>
        <authorList>
            <person name="Ramirez-Puebla S.T."/>
            <person name="Ormeno-Orrillo E."/>
            <person name="Vera-Ponce De Leon A."/>
            <person name="Luis L."/>
            <person name="Sanchez-Flores A."/>
            <person name="Monica R."/>
            <person name="Martinez-Romero E."/>
        </authorList>
    </citation>
    <scope>NUCLEOTIDE SEQUENCE [LARGE SCALE GENOMIC DNA]</scope>
    <source>
        <strain evidence="5">END1</strain>
    </source>
</reference>
<comment type="catalytic activity">
    <reaction evidence="2">
        <text>2 GTP = 3',3'-c-di-GMP + 2 diphosphate</text>
        <dbReference type="Rhea" id="RHEA:24898"/>
        <dbReference type="ChEBI" id="CHEBI:33019"/>
        <dbReference type="ChEBI" id="CHEBI:37565"/>
        <dbReference type="ChEBI" id="CHEBI:58805"/>
        <dbReference type="EC" id="2.7.7.65"/>
    </reaction>
</comment>
<dbReference type="InterPro" id="IPR029787">
    <property type="entry name" value="Nucleotide_cyclase"/>
</dbReference>
<proteinExistence type="predicted"/>
<dbReference type="Pfam" id="PF08448">
    <property type="entry name" value="PAS_4"/>
    <property type="match status" value="2"/>
</dbReference>
<dbReference type="AlphaFoldDB" id="A0A272EUT3"/>
<dbReference type="SUPFAM" id="SSF55073">
    <property type="entry name" value="Nucleotide cyclase"/>
    <property type="match status" value="1"/>
</dbReference>
<dbReference type="Proteomes" id="UP000623509">
    <property type="component" value="Unassembled WGS sequence"/>
</dbReference>
<sequence length="557" mass="63477">MLDQLPYPVYVKDAHSRYLTVNQAMADEHGASRETLLQQTGISSQEGSAGLRVMLDEDARVIDGERIRREEHGPHPLTGQERFRIATKSTCLNALGEPVIVGTMVDLTELRQAEREIREALAREVKLRERTEEFIQRLIDVIPDPVYVKRADGRYLIINDAFAEYQARSRQALLDDPAYFPHLSEESQQLSNAEDQAVLGGSEVFKEEHTIRRATGEEIFRIVTKRRSAYVDGEPVVIGVDRHTTKWRLAERELKAALDREVNLRERTQAFVQRLIDVIPDPVYVKKADNHYVMVNEAFLQFHRRARGEVLNNPRIMLWGREEDRLNALSEDRTVLDGGEVIKEEHTVRVGTDEEVFRIVTKRLSSYFDGVPVIIGIDHHITRWRVAERELLRLAQQDTLTGLSNRRHFRDLAESAIARATRYEEALSLLMLDIDHFKTINDRWGHGIGDEVLIQTVHICQTVLRATDLFARWGGEEFIALLPHTRLENAQQVANRLAQELAGTPVPTSQGMLKVTLSGGVTQWQPGENLDQLVSRTDAALYRAKEAGRNRVLSATC</sequence>
<dbReference type="SUPFAM" id="SSF55785">
    <property type="entry name" value="PYP-like sensor domain (PAS domain)"/>
    <property type="match status" value="3"/>
</dbReference>
<evidence type="ECO:0000313" key="8">
    <source>
        <dbReference type="Proteomes" id="UP000623509"/>
    </source>
</evidence>
<dbReference type="InterPro" id="IPR035965">
    <property type="entry name" value="PAS-like_dom_sf"/>
</dbReference>
<dbReference type="InterPro" id="IPR050469">
    <property type="entry name" value="Diguanylate_Cyclase"/>
</dbReference>
<dbReference type="Gene3D" id="3.30.70.270">
    <property type="match status" value="1"/>
</dbReference>
<evidence type="ECO:0000256" key="2">
    <source>
        <dbReference type="ARBA" id="ARBA00034247"/>
    </source>
</evidence>
<dbReference type="Pfam" id="PF00990">
    <property type="entry name" value="GGDEF"/>
    <property type="match status" value="1"/>
</dbReference>
<dbReference type="PANTHER" id="PTHR45138:SF9">
    <property type="entry name" value="DIGUANYLATE CYCLASE DGCM-RELATED"/>
    <property type="match status" value="1"/>
</dbReference>
<evidence type="ECO:0000259" key="4">
    <source>
        <dbReference type="PROSITE" id="PS50887"/>
    </source>
</evidence>
<dbReference type="FunFam" id="3.30.70.270:FF:000001">
    <property type="entry name" value="Diguanylate cyclase domain protein"/>
    <property type="match status" value="1"/>
</dbReference>
<evidence type="ECO:0000256" key="1">
    <source>
        <dbReference type="ARBA" id="ARBA00012528"/>
    </source>
</evidence>
<dbReference type="InterPro" id="IPR043128">
    <property type="entry name" value="Rev_trsase/Diguanyl_cyclase"/>
</dbReference>
<reference evidence="6 7" key="2">
    <citation type="submission" date="2017-07" db="EMBL/GenBank/DDBJ databases">
        <title>Candidatus Dactylopiibacterium carminicum, a nitrogen-fixing symbiont of the cochineal insect Dactylopius coccus and Dactylopius opuntiae (Hemiptera: Coccoidea: Dactylopiidae).</title>
        <authorList>
            <person name="Vera A."/>
        </authorList>
    </citation>
    <scope>NUCLEOTIDE SEQUENCE [LARGE SCALE GENOMIC DNA]</scope>
    <source>
        <strain evidence="6 7">NFDCM</strain>
    </source>
</reference>
<dbReference type="Proteomes" id="UP000216107">
    <property type="component" value="Unassembled WGS sequence"/>
</dbReference>
<dbReference type="CDD" id="cd01949">
    <property type="entry name" value="GGDEF"/>
    <property type="match status" value="1"/>
</dbReference>
<accession>A0A272EUT3</accession>
<keyword evidence="8" id="KW-1185">Reference proteome</keyword>
<dbReference type="PROSITE" id="PS50887">
    <property type="entry name" value="GGDEF"/>
    <property type="match status" value="1"/>
</dbReference>